<comment type="caution">
    <text evidence="12">The sequence shown here is derived from an EMBL/GenBank/DDBJ whole genome shotgun (WGS) entry which is preliminary data.</text>
</comment>
<comment type="function">
    <text evidence="1 10">Exerts its effect at some terminal stage of cytochrome c oxidase synthesis, probably by being involved in the insertion of the copper B into subunit I.</text>
</comment>
<name>A0ABU8XMG7_9PROT</name>
<evidence type="ECO:0000256" key="4">
    <source>
        <dbReference type="ARBA" id="ARBA00015384"/>
    </source>
</evidence>
<evidence type="ECO:0000313" key="13">
    <source>
        <dbReference type="Proteomes" id="UP001375743"/>
    </source>
</evidence>
<evidence type="ECO:0000256" key="9">
    <source>
        <dbReference type="ARBA" id="ARBA00023136"/>
    </source>
</evidence>
<accession>A0ABU8XMG7</accession>
<organism evidence="12 13">
    <name type="scientific">Benzoatithermus flavus</name>
    <dbReference type="NCBI Taxonomy" id="3108223"/>
    <lineage>
        <taxon>Bacteria</taxon>
        <taxon>Pseudomonadati</taxon>
        <taxon>Pseudomonadota</taxon>
        <taxon>Alphaproteobacteria</taxon>
        <taxon>Geminicoccales</taxon>
        <taxon>Geminicoccaceae</taxon>
        <taxon>Benzoatithermus</taxon>
    </lineage>
</organism>
<gene>
    <name evidence="10" type="primary">ctaG</name>
    <name evidence="12" type="ORF">U1T56_02875</name>
</gene>
<keyword evidence="5 10" id="KW-0812">Transmembrane</keyword>
<dbReference type="PIRSF" id="PIRSF005413">
    <property type="entry name" value="COX11"/>
    <property type="match status" value="1"/>
</dbReference>
<feature type="transmembrane region" description="Helical" evidence="11">
    <location>
        <begin position="12"/>
        <end position="33"/>
    </location>
</feature>
<dbReference type="Gene3D" id="2.60.370.10">
    <property type="entry name" value="Ctag/Cox11"/>
    <property type="match status" value="1"/>
</dbReference>
<evidence type="ECO:0000256" key="1">
    <source>
        <dbReference type="ARBA" id="ARBA00004007"/>
    </source>
</evidence>
<reference evidence="12 13" key="1">
    <citation type="submission" date="2024-01" db="EMBL/GenBank/DDBJ databases">
        <title>Multi-omics insights into the function and evolution of sodium benzoate biodegradation pathways in Benzoatithermus flavus gen. nov., sp. nov. from hot spring.</title>
        <authorList>
            <person name="Hu C.-J."/>
            <person name="Li W.-J."/>
        </authorList>
    </citation>
    <scope>NUCLEOTIDE SEQUENCE [LARGE SCALE GENOMIC DNA]</scope>
    <source>
        <strain evidence="12 13">SYSU G07066</strain>
    </source>
</reference>
<evidence type="ECO:0000256" key="3">
    <source>
        <dbReference type="ARBA" id="ARBA00009620"/>
    </source>
</evidence>
<feature type="topological domain" description="Cytoplasmic" evidence="10">
    <location>
        <begin position="1"/>
        <end position="6"/>
    </location>
</feature>
<evidence type="ECO:0000256" key="11">
    <source>
        <dbReference type="SAM" id="Phobius"/>
    </source>
</evidence>
<keyword evidence="9 10" id="KW-0472">Membrane</keyword>
<evidence type="ECO:0000256" key="7">
    <source>
        <dbReference type="ARBA" id="ARBA00022989"/>
    </source>
</evidence>
<dbReference type="NCBIfam" id="NF003465">
    <property type="entry name" value="PRK05089.1"/>
    <property type="match status" value="1"/>
</dbReference>
<dbReference type="InterPro" id="IPR023471">
    <property type="entry name" value="CtaG/Cox11_dom_sf"/>
</dbReference>
<evidence type="ECO:0000256" key="6">
    <source>
        <dbReference type="ARBA" id="ARBA00022968"/>
    </source>
</evidence>
<feature type="topological domain" description="Periplasmic" evidence="10">
    <location>
        <begin position="30"/>
        <end position="194"/>
    </location>
</feature>
<keyword evidence="13" id="KW-1185">Reference proteome</keyword>
<proteinExistence type="inferred from homology"/>
<evidence type="ECO:0000256" key="10">
    <source>
        <dbReference type="HAMAP-Rule" id="MF_00155"/>
    </source>
</evidence>
<dbReference type="InterPro" id="IPR007533">
    <property type="entry name" value="Cyt_c_oxidase_assmbl_CtaG"/>
</dbReference>
<comment type="similarity">
    <text evidence="3 10">Belongs to the COX11/CtaG family.</text>
</comment>
<keyword evidence="8 10" id="KW-0186">Copper</keyword>
<keyword evidence="7 10" id="KW-1133">Transmembrane helix</keyword>
<evidence type="ECO:0000313" key="12">
    <source>
        <dbReference type="EMBL" id="MEK0082081.1"/>
    </source>
</evidence>
<dbReference type="SUPFAM" id="SSF110111">
    <property type="entry name" value="Ctag/Cox11"/>
    <property type="match status" value="1"/>
</dbReference>
<protein>
    <recommendedName>
        <fullName evidence="4 10">Cytochrome c oxidase assembly protein CtaG</fullName>
    </recommendedName>
</protein>
<dbReference type="Proteomes" id="UP001375743">
    <property type="component" value="Unassembled WGS sequence"/>
</dbReference>
<sequence>MTDLGRRNRRTAVAASVVIVAMLGLTALSVPLYNLFCAVTGYGGTPRLGGVAAGAATTDRTVTVFFNADTDPDLPWTFRPVRRSLDVKVGEQTLAFYEAANHADHPVVGRAVYNVTPFKVGSYFSKIHCFCFEEQTLKPGERVEMPVSFYVDPAMLEDANTGEVTQITLSYTFYIDKEATAKLQREHAAGGSTS</sequence>
<comment type="subcellular location">
    <subcellularLocation>
        <location evidence="2 10">Cell inner membrane</location>
        <topology evidence="2 10">Single-pass type II membrane protein</topology>
        <orientation evidence="2 10">Periplasmic side</orientation>
    </subcellularLocation>
</comment>
<dbReference type="PANTHER" id="PTHR21320">
    <property type="entry name" value="CYTOCHROME C OXIDASE ASSEMBLY PROTEIN COX11-RELATED"/>
    <property type="match status" value="1"/>
</dbReference>
<evidence type="ECO:0000256" key="5">
    <source>
        <dbReference type="ARBA" id="ARBA00022692"/>
    </source>
</evidence>
<dbReference type="RefSeq" id="WP_418157936.1">
    <property type="nucleotide sequence ID" value="NZ_JBBLZC010000002.1"/>
</dbReference>
<keyword evidence="10" id="KW-1003">Cell membrane</keyword>
<dbReference type="Pfam" id="PF04442">
    <property type="entry name" value="CtaG_Cox11"/>
    <property type="match status" value="1"/>
</dbReference>
<dbReference type="EMBL" id="JBBLZC010000002">
    <property type="protein sequence ID" value="MEK0082081.1"/>
    <property type="molecule type" value="Genomic_DNA"/>
</dbReference>
<evidence type="ECO:0000256" key="2">
    <source>
        <dbReference type="ARBA" id="ARBA00004382"/>
    </source>
</evidence>
<keyword evidence="10" id="KW-0997">Cell inner membrane</keyword>
<evidence type="ECO:0000256" key="8">
    <source>
        <dbReference type="ARBA" id="ARBA00023008"/>
    </source>
</evidence>
<keyword evidence="6 10" id="KW-0735">Signal-anchor</keyword>
<dbReference type="HAMAP" id="MF_00155">
    <property type="entry name" value="CtaG"/>
    <property type="match status" value="1"/>
</dbReference>
<dbReference type="PANTHER" id="PTHR21320:SF3">
    <property type="entry name" value="CYTOCHROME C OXIDASE ASSEMBLY PROTEIN COX11, MITOCHONDRIAL-RELATED"/>
    <property type="match status" value="1"/>
</dbReference>